<name>A0A4Y8JSA6_9MICO</name>
<dbReference type="SUPFAM" id="SSF46785">
    <property type="entry name" value="Winged helix' DNA-binding domain"/>
    <property type="match status" value="1"/>
</dbReference>
<dbReference type="Gene3D" id="1.10.10.10">
    <property type="entry name" value="Winged helix-like DNA-binding domain superfamily/Winged helix DNA-binding domain"/>
    <property type="match status" value="1"/>
</dbReference>
<dbReference type="GO" id="GO:0003700">
    <property type="term" value="F:DNA-binding transcription factor activity"/>
    <property type="evidence" value="ECO:0007669"/>
    <property type="project" value="InterPro"/>
</dbReference>
<comment type="caution">
    <text evidence="2">The sequence shown here is derived from an EMBL/GenBank/DDBJ whole genome shotgun (WGS) entry which is preliminary data.</text>
</comment>
<reference evidence="2 3" key="1">
    <citation type="submission" date="2019-03" db="EMBL/GenBank/DDBJ databases">
        <title>Genomics of glacier-inhabiting Cryobacterium strains.</title>
        <authorList>
            <person name="Liu Q."/>
            <person name="Xin Y.-H."/>
        </authorList>
    </citation>
    <scope>NUCLEOTIDE SEQUENCE [LARGE SCALE GENOMIC DNA]</scope>
    <source>
        <strain evidence="2 3">TMT1-51</strain>
    </source>
</reference>
<dbReference type="EMBL" id="SOHA01000040">
    <property type="protein sequence ID" value="TFD27008.1"/>
    <property type="molecule type" value="Genomic_DNA"/>
</dbReference>
<evidence type="ECO:0000259" key="1">
    <source>
        <dbReference type="Pfam" id="PF01022"/>
    </source>
</evidence>
<dbReference type="OrthoDB" id="5119680at2"/>
<dbReference type="RefSeq" id="WP_134425536.1">
    <property type="nucleotide sequence ID" value="NZ_SOHA01000040.1"/>
</dbReference>
<gene>
    <name evidence="2" type="ORF">E3T49_14065</name>
</gene>
<evidence type="ECO:0000313" key="2">
    <source>
        <dbReference type="EMBL" id="TFD27008.1"/>
    </source>
</evidence>
<sequence length="87" mass="9663">MVQLIARRSGAGIVRFLVLRGAMTIEEIAKSTRASQRTVRRHLEELVDCDLVDELPNRNSSETSRFVANNRIIAAAASGHLDYVLGR</sequence>
<dbReference type="InterPro" id="IPR036388">
    <property type="entry name" value="WH-like_DNA-bd_sf"/>
</dbReference>
<dbReference type="InterPro" id="IPR036390">
    <property type="entry name" value="WH_DNA-bd_sf"/>
</dbReference>
<keyword evidence="3" id="KW-1185">Reference proteome</keyword>
<dbReference type="Pfam" id="PF01022">
    <property type="entry name" value="HTH_5"/>
    <property type="match status" value="1"/>
</dbReference>
<evidence type="ECO:0000313" key="3">
    <source>
        <dbReference type="Proteomes" id="UP000297472"/>
    </source>
</evidence>
<dbReference type="AlphaFoldDB" id="A0A4Y8JSA6"/>
<organism evidence="2 3">
    <name type="scientific">Cryobacterium cryoconiti</name>
    <dbReference type="NCBI Taxonomy" id="1259239"/>
    <lineage>
        <taxon>Bacteria</taxon>
        <taxon>Bacillati</taxon>
        <taxon>Actinomycetota</taxon>
        <taxon>Actinomycetes</taxon>
        <taxon>Micrococcales</taxon>
        <taxon>Microbacteriaceae</taxon>
        <taxon>Cryobacterium</taxon>
    </lineage>
</organism>
<dbReference type="InterPro" id="IPR001845">
    <property type="entry name" value="HTH_ArsR_DNA-bd_dom"/>
</dbReference>
<accession>A0A4Y8JSA6</accession>
<dbReference type="Proteomes" id="UP000297472">
    <property type="component" value="Unassembled WGS sequence"/>
</dbReference>
<protein>
    <submittedName>
        <fullName evidence="2">ArsR family transcriptional regulator</fullName>
    </submittedName>
</protein>
<proteinExistence type="predicted"/>
<feature type="domain" description="HTH arsR-type" evidence="1">
    <location>
        <begin position="17"/>
        <end position="53"/>
    </location>
</feature>